<dbReference type="SUPFAM" id="SSF51735">
    <property type="entry name" value="NAD(P)-binding Rossmann-fold domains"/>
    <property type="match status" value="1"/>
</dbReference>
<dbReference type="PANTHER" id="PTHR43180">
    <property type="entry name" value="3-OXOACYL-(ACYL-CARRIER-PROTEIN) REDUCTASE (AFU_ORTHOLOGUE AFUA_6G11210)"/>
    <property type="match status" value="1"/>
</dbReference>
<dbReference type="PRINTS" id="PR00081">
    <property type="entry name" value="GDHRDH"/>
</dbReference>
<keyword evidence="2" id="KW-0521">NADP</keyword>
<dbReference type="AlphaFoldDB" id="A0AAE0TT31"/>
<dbReference type="Pfam" id="PF00106">
    <property type="entry name" value="adh_short"/>
    <property type="match status" value="1"/>
</dbReference>
<evidence type="ECO:0000256" key="2">
    <source>
        <dbReference type="ARBA" id="ARBA00022857"/>
    </source>
</evidence>
<sequence>MAFYKSKGPVDCNTDFDTSNVQGKTAIITGGASGIGLVYVRTLLDAGAAHVVIADINESIGKKLVDELSAEKTTFVRCDVTSWAQQAATFKKAREVSPTGRIDIVVANAGIVSQDDISEQNDLEAEEPKEPNIKVTYVNTIGVIYTAKLAMWYFTKQYSQAQGKKQEDQVLVLQASIAGYVDLAGVAQYTSSKFAVRGLMRSLRQTAGMSGARVNLIAPWYIDTAIIPDESRIAIKESGTGFAELADVGPTLLRIVADKEVHGRALAVFPRSWPEAPRGYVDLDADDLDKAGSFWAKAQEKGMAPAVWGVEQMGKLPMS</sequence>
<dbReference type="PANTHER" id="PTHR43180:SF31">
    <property type="entry name" value="CHAIN DEHYDROGENASE_REDUCTASE, PUTATIVE (AFU_ORTHOLOGUE AFUA_2G16570)-RELATED"/>
    <property type="match status" value="1"/>
</dbReference>
<keyword evidence="5" id="KW-1185">Reference proteome</keyword>
<evidence type="ECO:0000256" key="1">
    <source>
        <dbReference type="ARBA" id="ARBA00006484"/>
    </source>
</evidence>
<protein>
    <submittedName>
        <fullName evidence="4">Uncharacterized protein</fullName>
    </submittedName>
</protein>
<dbReference type="InterPro" id="IPR002347">
    <property type="entry name" value="SDR_fam"/>
</dbReference>
<evidence type="ECO:0000313" key="4">
    <source>
        <dbReference type="EMBL" id="KAK3670231.1"/>
    </source>
</evidence>
<organism evidence="4 5">
    <name type="scientific">Recurvomyces mirabilis</name>
    <dbReference type="NCBI Taxonomy" id="574656"/>
    <lineage>
        <taxon>Eukaryota</taxon>
        <taxon>Fungi</taxon>
        <taxon>Dikarya</taxon>
        <taxon>Ascomycota</taxon>
        <taxon>Pezizomycotina</taxon>
        <taxon>Dothideomycetes</taxon>
        <taxon>Dothideomycetidae</taxon>
        <taxon>Mycosphaerellales</taxon>
        <taxon>Teratosphaeriaceae</taxon>
        <taxon>Recurvomyces</taxon>
    </lineage>
</organism>
<dbReference type="Proteomes" id="UP001274830">
    <property type="component" value="Unassembled WGS sequence"/>
</dbReference>
<dbReference type="Gene3D" id="3.40.50.720">
    <property type="entry name" value="NAD(P)-binding Rossmann-like Domain"/>
    <property type="match status" value="1"/>
</dbReference>
<accession>A0AAE0TT31</accession>
<dbReference type="InterPro" id="IPR020904">
    <property type="entry name" value="Sc_DH/Rdtase_CS"/>
</dbReference>
<dbReference type="EMBL" id="JAUTXT010000060">
    <property type="protein sequence ID" value="KAK3670231.1"/>
    <property type="molecule type" value="Genomic_DNA"/>
</dbReference>
<comment type="caution">
    <text evidence="4">The sequence shown here is derived from an EMBL/GenBank/DDBJ whole genome shotgun (WGS) entry which is preliminary data.</text>
</comment>
<reference evidence="4" key="1">
    <citation type="submission" date="2023-07" db="EMBL/GenBank/DDBJ databases">
        <title>Black Yeasts Isolated from many extreme environments.</title>
        <authorList>
            <person name="Coleine C."/>
            <person name="Stajich J.E."/>
            <person name="Selbmann L."/>
        </authorList>
    </citation>
    <scope>NUCLEOTIDE SEQUENCE</scope>
    <source>
        <strain evidence="4">CCFEE 5485</strain>
    </source>
</reference>
<comment type="similarity">
    <text evidence="1">Belongs to the short-chain dehydrogenases/reductases (SDR) family.</text>
</comment>
<proteinExistence type="inferred from homology"/>
<evidence type="ECO:0000313" key="5">
    <source>
        <dbReference type="Proteomes" id="UP001274830"/>
    </source>
</evidence>
<name>A0AAE0TT31_9PEZI</name>
<gene>
    <name evidence="4" type="ORF">LTR78_009886</name>
</gene>
<dbReference type="InterPro" id="IPR036291">
    <property type="entry name" value="NAD(P)-bd_dom_sf"/>
</dbReference>
<keyword evidence="3" id="KW-0560">Oxidoreductase</keyword>
<evidence type="ECO:0000256" key="3">
    <source>
        <dbReference type="ARBA" id="ARBA00023002"/>
    </source>
</evidence>
<dbReference type="PROSITE" id="PS00061">
    <property type="entry name" value="ADH_SHORT"/>
    <property type="match status" value="1"/>
</dbReference>
<dbReference type="GO" id="GO:0016491">
    <property type="term" value="F:oxidoreductase activity"/>
    <property type="evidence" value="ECO:0007669"/>
    <property type="project" value="UniProtKB-KW"/>
</dbReference>